<dbReference type="NCBIfam" id="TIGR00113">
    <property type="entry name" value="queA"/>
    <property type="match status" value="1"/>
</dbReference>
<keyword evidence="4 13" id="KW-0963">Cytoplasm</keyword>
<dbReference type="KEGG" id="bcir:C2I06_10740"/>
<dbReference type="Pfam" id="PF02547">
    <property type="entry name" value="Queuosine_synth"/>
    <property type="match status" value="1"/>
</dbReference>
<reference evidence="14 15" key="1">
    <citation type="submission" date="2017-07" db="EMBL/GenBank/DDBJ databases">
        <title>Isolation and whole genome analysis of endospore-forming bacteria from heroin.</title>
        <authorList>
            <person name="Kalinowski J."/>
            <person name="Ahrens B."/>
            <person name="Al-Dilaimi A."/>
            <person name="Winkler A."/>
            <person name="Wibberg D."/>
            <person name="Schleenbecker U."/>
            <person name="Ruckert C."/>
            <person name="Wolfel R."/>
            <person name="Grass G."/>
        </authorList>
    </citation>
    <scope>NUCLEOTIDE SEQUENCE [LARGE SCALE GENOMIC DNA]</scope>
    <source>
        <strain evidence="14 15">7521-2</strain>
    </source>
</reference>
<evidence type="ECO:0000256" key="7">
    <source>
        <dbReference type="ARBA" id="ARBA00022785"/>
    </source>
</evidence>
<evidence type="ECO:0000313" key="15">
    <source>
        <dbReference type="Proteomes" id="UP000216961"/>
    </source>
</evidence>
<evidence type="ECO:0000256" key="9">
    <source>
        <dbReference type="ARBA" id="ARBA00061210"/>
    </source>
</evidence>
<proteinExistence type="inferred from homology"/>
<dbReference type="GO" id="GO:0005737">
    <property type="term" value="C:cytoplasm"/>
    <property type="evidence" value="ECO:0007669"/>
    <property type="project" value="UniProtKB-SubCell"/>
</dbReference>
<evidence type="ECO:0000256" key="12">
    <source>
        <dbReference type="ARBA" id="ARBA00076160"/>
    </source>
</evidence>
<organism evidence="14 15">
    <name type="scientific">Niallia circulans</name>
    <name type="common">Bacillus circulans</name>
    <dbReference type="NCBI Taxonomy" id="1397"/>
    <lineage>
        <taxon>Bacteria</taxon>
        <taxon>Bacillati</taxon>
        <taxon>Bacillota</taxon>
        <taxon>Bacilli</taxon>
        <taxon>Bacillales</taxon>
        <taxon>Bacillaceae</taxon>
        <taxon>Niallia</taxon>
    </lineage>
</organism>
<keyword evidence="6 13" id="KW-0949">S-adenosyl-L-methionine</keyword>
<dbReference type="PANTHER" id="PTHR30307">
    <property type="entry name" value="S-ADENOSYLMETHIONINE:TRNA RIBOSYLTRANSFERASE-ISOMERASE"/>
    <property type="match status" value="1"/>
</dbReference>
<keyword evidence="5 13" id="KW-0808">Transferase</keyword>
<comment type="subunit">
    <text evidence="3 13">Monomer.</text>
</comment>
<evidence type="ECO:0000256" key="13">
    <source>
        <dbReference type="HAMAP-Rule" id="MF_00113"/>
    </source>
</evidence>
<evidence type="ECO:0000256" key="11">
    <source>
        <dbReference type="ARBA" id="ARBA00069325"/>
    </source>
</evidence>
<dbReference type="FunFam" id="3.40.1780.10:FF:000001">
    <property type="entry name" value="S-adenosylmethionine:tRNA ribosyltransferase-isomerase"/>
    <property type="match status" value="1"/>
</dbReference>
<comment type="caution">
    <text evidence="14">The sequence shown here is derived from an EMBL/GenBank/DDBJ whole genome shotgun (WGS) entry which is preliminary data.</text>
</comment>
<protein>
    <recommendedName>
        <fullName evidence="11 13">S-adenosylmethionine:tRNA ribosyltransferase-isomerase</fullName>
        <ecNumber evidence="10 13">2.4.99.17</ecNumber>
    </recommendedName>
    <alternativeName>
        <fullName evidence="12 13">Queuosine biosynthesis protein QueA</fullName>
    </alternativeName>
</protein>
<evidence type="ECO:0000256" key="5">
    <source>
        <dbReference type="ARBA" id="ARBA00022679"/>
    </source>
</evidence>
<evidence type="ECO:0000256" key="2">
    <source>
        <dbReference type="ARBA" id="ARBA00004691"/>
    </source>
</evidence>
<dbReference type="FunFam" id="2.40.10.240:FF:000002">
    <property type="entry name" value="S-adenosylmethionine:tRNA ribosyltransferase-isomerase"/>
    <property type="match status" value="1"/>
</dbReference>
<dbReference type="RefSeq" id="WP_095331633.1">
    <property type="nucleotide sequence ID" value="NZ_CP026031.1"/>
</dbReference>
<dbReference type="GO" id="GO:0051075">
    <property type="term" value="F:S-adenosylmethionine:tRNA ribosyltransferase-isomerase activity"/>
    <property type="evidence" value="ECO:0007669"/>
    <property type="project" value="UniProtKB-EC"/>
</dbReference>
<dbReference type="PANTHER" id="PTHR30307:SF0">
    <property type="entry name" value="S-ADENOSYLMETHIONINE:TRNA RIBOSYLTRANSFERASE-ISOMERASE"/>
    <property type="match status" value="1"/>
</dbReference>
<evidence type="ECO:0000256" key="4">
    <source>
        <dbReference type="ARBA" id="ARBA00022490"/>
    </source>
</evidence>
<evidence type="ECO:0000256" key="3">
    <source>
        <dbReference type="ARBA" id="ARBA00011245"/>
    </source>
</evidence>
<comment type="similarity">
    <text evidence="9 13">Belongs to the QueA family.</text>
</comment>
<evidence type="ECO:0000256" key="1">
    <source>
        <dbReference type="ARBA" id="ARBA00004496"/>
    </source>
</evidence>
<name>A0A268FA16_NIACI</name>
<evidence type="ECO:0000256" key="8">
    <source>
        <dbReference type="ARBA" id="ARBA00052751"/>
    </source>
</evidence>
<comment type="pathway">
    <text evidence="2 13">tRNA modification; tRNA-queuosine biosynthesis.</text>
</comment>
<dbReference type="NCBIfam" id="NF001140">
    <property type="entry name" value="PRK00147.1"/>
    <property type="match status" value="1"/>
</dbReference>
<accession>A0A268FA16</accession>
<comment type="function">
    <text evidence="13">Transfers and isomerizes the ribose moiety from AdoMet to the 7-aminomethyl group of 7-deazaguanine (preQ1-tRNA) to give epoxyqueuosine (oQ-tRNA).</text>
</comment>
<dbReference type="Proteomes" id="UP000216961">
    <property type="component" value="Unassembled WGS sequence"/>
</dbReference>
<dbReference type="Gene3D" id="2.40.10.240">
    <property type="entry name" value="QueA-like"/>
    <property type="match status" value="1"/>
</dbReference>
<gene>
    <name evidence="13" type="primary">queA</name>
    <name evidence="14" type="ORF">CHH57_15780</name>
</gene>
<dbReference type="InterPro" id="IPR036100">
    <property type="entry name" value="QueA_sf"/>
</dbReference>
<dbReference type="EMBL" id="NPBQ01000096">
    <property type="protein sequence ID" value="PAD82227.1"/>
    <property type="molecule type" value="Genomic_DNA"/>
</dbReference>
<dbReference type="InterPro" id="IPR042119">
    <property type="entry name" value="QueA_dom2"/>
</dbReference>
<comment type="catalytic activity">
    <reaction evidence="8 13">
        <text>7-aminomethyl-7-carbaguanosine(34) in tRNA + S-adenosyl-L-methionine = epoxyqueuosine(34) in tRNA + adenine + L-methionine + 2 H(+)</text>
        <dbReference type="Rhea" id="RHEA:32155"/>
        <dbReference type="Rhea" id="RHEA-COMP:10342"/>
        <dbReference type="Rhea" id="RHEA-COMP:18582"/>
        <dbReference type="ChEBI" id="CHEBI:15378"/>
        <dbReference type="ChEBI" id="CHEBI:16708"/>
        <dbReference type="ChEBI" id="CHEBI:57844"/>
        <dbReference type="ChEBI" id="CHEBI:59789"/>
        <dbReference type="ChEBI" id="CHEBI:82833"/>
        <dbReference type="ChEBI" id="CHEBI:194443"/>
        <dbReference type="EC" id="2.4.99.17"/>
    </reaction>
</comment>
<evidence type="ECO:0000256" key="6">
    <source>
        <dbReference type="ARBA" id="ARBA00022691"/>
    </source>
</evidence>
<dbReference type="HAMAP" id="MF_00113">
    <property type="entry name" value="QueA"/>
    <property type="match status" value="1"/>
</dbReference>
<keyword evidence="7 13" id="KW-0671">Queuosine biosynthesis</keyword>
<dbReference type="Gene3D" id="3.40.1780.10">
    <property type="entry name" value="QueA-like"/>
    <property type="match status" value="1"/>
</dbReference>
<dbReference type="AlphaFoldDB" id="A0A268FA16"/>
<evidence type="ECO:0000313" key="14">
    <source>
        <dbReference type="EMBL" id="PAD82227.1"/>
    </source>
</evidence>
<dbReference type="SUPFAM" id="SSF111337">
    <property type="entry name" value="QueA-like"/>
    <property type="match status" value="1"/>
</dbReference>
<comment type="subcellular location">
    <subcellularLocation>
        <location evidence="1 13">Cytoplasm</location>
    </subcellularLocation>
</comment>
<evidence type="ECO:0000256" key="10">
    <source>
        <dbReference type="ARBA" id="ARBA00066503"/>
    </source>
</evidence>
<dbReference type="InterPro" id="IPR042118">
    <property type="entry name" value="QueA_dom1"/>
</dbReference>
<dbReference type="GO" id="GO:0008616">
    <property type="term" value="P:tRNA queuosine(34) biosynthetic process"/>
    <property type="evidence" value="ECO:0007669"/>
    <property type="project" value="UniProtKB-UniRule"/>
</dbReference>
<dbReference type="InterPro" id="IPR003699">
    <property type="entry name" value="QueA"/>
</dbReference>
<sequence>MKVDLFDFHLPEELIAQTPLEDRTSSRLMIVNKETGDLEHRKFKDIYEYINPGDCLVLNDTRVLPARLHGEKEDTGAHIEVLLLKQQKDDMWETLVKPAKRVKEGTVISFGDGTLKAVCVKELEHGGRILDFQYEGIFYEILDQLGEMPLPPYIKEKLDDQDRYQTVYAKERGSAAAPTAGLHFTTELLDALKKKGVHIAFITLHVGLGTFRPVNVEDVDKHEMHAEFYQLNKETAALLNKVRGQGGRIISVGTTSTRTLETIAAANNGEFVESSGWTSIFIYPGYEFKGIDGMITNFHLPKSTLIMLVSALAGRENVLHAYETAVKERYRFFSFGDAMFIQ</sequence>
<dbReference type="EC" id="2.4.99.17" evidence="10 13"/>